<dbReference type="STRING" id="576137.A0A1L7WZC2"/>
<dbReference type="GO" id="GO:0046872">
    <property type="term" value="F:metal ion binding"/>
    <property type="evidence" value="ECO:0007669"/>
    <property type="project" value="UniProtKB-KW"/>
</dbReference>
<organism evidence="8 9">
    <name type="scientific">Phialocephala subalpina</name>
    <dbReference type="NCBI Taxonomy" id="576137"/>
    <lineage>
        <taxon>Eukaryota</taxon>
        <taxon>Fungi</taxon>
        <taxon>Dikarya</taxon>
        <taxon>Ascomycota</taxon>
        <taxon>Pezizomycotina</taxon>
        <taxon>Leotiomycetes</taxon>
        <taxon>Helotiales</taxon>
        <taxon>Mollisiaceae</taxon>
        <taxon>Phialocephala</taxon>
        <taxon>Phialocephala fortinii species complex</taxon>
    </lineage>
</organism>
<dbReference type="SUPFAM" id="SSF51556">
    <property type="entry name" value="Metallo-dependent hydrolases"/>
    <property type="match status" value="1"/>
</dbReference>
<accession>A0A1L7WZC2</accession>
<feature type="domain" description="Adenosine deaminase" evidence="7">
    <location>
        <begin position="28"/>
        <end position="362"/>
    </location>
</feature>
<dbReference type="PROSITE" id="PS00485">
    <property type="entry name" value="A_DEAMINASE"/>
    <property type="match status" value="1"/>
</dbReference>
<dbReference type="AlphaFoldDB" id="A0A1L7WZC2"/>
<comment type="similarity">
    <text evidence="2">Belongs to the metallo-dependent hydrolases superfamily. Adenosine and AMP deaminases family.</text>
</comment>
<dbReference type="GO" id="GO:0005829">
    <property type="term" value="C:cytosol"/>
    <property type="evidence" value="ECO:0007669"/>
    <property type="project" value="TreeGrafter"/>
</dbReference>
<dbReference type="PANTHER" id="PTHR43114:SF7">
    <property type="entry name" value="ADENOSINE DEAMINASE DOMAIN-CONTAINING PROTEIN"/>
    <property type="match status" value="1"/>
</dbReference>
<dbReference type="Pfam" id="PF00962">
    <property type="entry name" value="A_deaminase"/>
    <property type="match status" value="1"/>
</dbReference>
<dbReference type="GO" id="GO:0009168">
    <property type="term" value="P:purine ribonucleoside monophosphate biosynthetic process"/>
    <property type="evidence" value="ECO:0007669"/>
    <property type="project" value="InterPro"/>
</dbReference>
<dbReference type="PANTHER" id="PTHR43114">
    <property type="entry name" value="ADENINE DEAMINASE"/>
    <property type="match status" value="1"/>
</dbReference>
<reference evidence="8 9" key="1">
    <citation type="submission" date="2016-03" db="EMBL/GenBank/DDBJ databases">
        <authorList>
            <person name="Ploux O."/>
        </authorList>
    </citation>
    <scope>NUCLEOTIDE SEQUENCE [LARGE SCALE GENOMIC DNA]</scope>
    <source>
        <strain evidence="8 9">UAMH 11012</strain>
    </source>
</reference>
<dbReference type="InterPro" id="IPR001365">
    <property type="entry name" value="A_deaminase_dom"/>
</dbReference>
<comment type="cofactor">
    <cofactor evidence="1">
        <name>Zn(2+)</name>
        <dbReference type="ChEBI" id="CHEBI:29105"/>
    </cofactor>
</comment>
<evidence type="ECO:0000313" key="8">
    <source>
        <dbReference type="EMBL" id="CZR58125.1"/>
    </source>
</evidence>
<keyword evidence="9" id="KW-1185">Reference proteome</keyword>
<dbReference type="OrthoDB" id="272271at2759"/>
<dbReference type="Proteomes" id="UP000184330">
    <property type="component" value="Unassembled WGS sequence"/>
</dbReference>
<keyword evidence="6" id="KW-0862">Zinc</keyword>
<evidence type="ECO:0000256" key="3">
    <source>
        <dbReference type="ARBA" id="ARBA00018099"/>
    </source>
</evidence>
<evidence type="ECO:0000256" key="2">
    <source>
        <dbReference type="ARBA" id="ARBA00006676"/>
    </source>
</evidence>
<name>A0A1L7WZC2_9HELO</name>
<dbReference type="NCBIfam" id="TIGR01430">
    <property type="entry name" value="aden_deam"/>
    <property type="match status" value="1"/>
</dbReference>
<evidence type="ECO:0000256" key="4">
    <source>
        <dbReference type="ARBA" id="ARBA00022723"/>
    </source>
</evidence>
<dbReference type="GO" id="GO:0000034">
    <property type="term" value="F:adenine deaminase activity"/>
    <property type="evidence" value="ECO:0007669"/>
    <property type="project" value="TreeGrafter"/>
</dbReference>
<sequence>MEPPISHPTLQSWKSQSSKPSPFLLSLPKLELHVHLEGTLTPSLRFKFAKRNNIQLHSSHLDKDFHTIDELHEAYNVLQQPGPGAFFAAYEDGMEVLRTEEDFYELAMSYFERAKEMGVRYCEVMVNVQRHTRRGVGIEVIFSALRRAREGGEEKFNVKSSLIVSFVRTESPSSALEHYELVLPYRNIIVGIGLDGSEEGTTPMMFNDVLLRARKDGFKISAHCNVKQPDALASVRQVVSEIGGTGVDRLDHGIDAANDPELVQLIKEKGLGMTLCPWAYVGHLTESELFGHIRTLKGEGVKISIGSDDPAYNEDTWVLENLALVNLKGGWTDEELLRAQRRAVEMCWASEDTKRNLNEEIERFCRATSGK</sequence>
<dbReference type="InterPro" id="IPR032466">
    <property type="entry name" value="Metal_Hydrolase"/>
</dbReference>
<proteinExistence type="inferred from homology"/>
<dbReference type="GO" id="GO:0006146">
    <property type="term" value="P:adenine catabolic process"/>
    <property type="evidence" value="ECO:0007669"/>
    <property type="project" value="TreeGrafter"/>
</dbReference>
<evidence type="ECO:0000256" key="5">
    <source>
        <dbReference type="ARBA" id="ARBA00022801"/>
    </source>
</evidence>
<dbReference type="EMBL" id="FJOG01000011">
    <property type="protein sequence ID" value="CZR58125.1"/>
    <property type="molecule type" value="Genomic_DNA"/>
</dbReference>
<keyword evidence="4" id="KW-0479">Metal-binding</keyword>
<evidence type="ECO:0000256" key="1">
    <source>
        <dbReference type="ARBA" id="ARBA00001947"/>
    </source>
</evidence>
<keyword evidence="5" id="KW-0378">Hydrolase</keyword>
<protein>
    <recommendedName>
        <fullName evidence="3">Adenosine deaminase</fullName>
    </recommendedName>
</protein>
<dbReference type="GO" id="GO:0043103">
    <property type="term" value="P:hypoxanthine salvage"/>
    <property type="evidence" value="ECO:0007669"/>
    <property type="project" value="TreeGrafter"/>
</dbReference>
<gene>
    <name evidence="8" type="ORF">PAC_08016</name>
</gene>
<dbReference type="Gene3D" id="3.20.20.140">
    <property type="entry name" value="Metal-dependent hydrolases"/>
    <property type="match status" value="1"/>
</dbReference>
<dbReference type="InterPro" id="IPR006650">
    <property type="entry name" value="A/AMP_deam_AS"/>
</dbReference>
<evidence type="ECO:0000259" key="7">
    <source>
        <dbReference type="Pfam" id="PF00962"/>
    </source>
</evidence>
<evidence type="ECO:0000256" key="6">
    <source>
        <dbReference type="ARBA" id="ARBA00022833"/>
    </source>
</evidence>
<dbReference type="InterPro" id="IPR006330">
    <property type="entry name" value="Ado/ade_deaminase"/>
</dbReference>
<evidence type="ECO:0000313" key="9">
    <source>
        <dbReference type="Proteomes" id="UP000184330"/>
    </source>
</evidence>